<gene>
    <name evidence="5" type="ORF">SAMN05421630_101178</name>
</gene>
<evidence type="ECO:0000256" key="2">
    <source>
        <dbReference type="ARBA" id="ARBA00022692"/>
    </source>
</evidence>
<evidence type="ECO:0000313" key="5">
    <source>
        <dbReference type="EMBL" id="SDC03933.1"/>
    </source>
</evidence>
<dbReference type="RefSeq" id="WP_091795035.1">
    <property type="nucleotide sequence ID" value="NZ_CP016353.1"/>
</dbReference>
<accession>A0A222VMF2</accession>
<sequence>MTAAPVSGPRSPARNRELGRDAFWYVTAGCLTTITQALLYLLLREPVGAHVANLATIAVTTVANTEFHRRITFAGAVDAPARRHIQTVATFAFYALAGTGALMLVQATVAVPSPVLESLALVATSLAGGAVRFVLLRSWVFVRRVKMAS</sequence>
<dbReference type="InterPro" id="IPR007267">
    <property type="entry name" value="GtrA_DPMS_TM"/>
</dbReference>
<protein>
    <submittedName>
        <fullName evidence="5">GtrA-like protein</fullName>
    </submittedName>
</protein>
<dbReference type="OrthoDB" id="3296646at2"/>
<proteinExistence type="predicted"/>
<keyword evidence="4" id="KW-0472">Membrane</keyword>
<reference evidence="5 6" key="1">
    <citation type="submission" date="2016-10" db="EMBL/GenBank/DDBJ databases">
        <authorList>
            <person name="de Groot N.N."/>
        </authorList>
    </citation>
    <scope>NUCLEOTIDE SEQUENCE [LARGE SCALE GENOMIC DNA]</scope>
    <source>
        <strain evidence="5 6">CGMCC 4.5506</strain>
    </source>
</reference>
<dbReference type="Proteomes" id="UP000199494">
    <property type="component" value="Unassembled WGS sequence"/>
</dbReference>
<dbReference type="GO" id="GO:0000271">
    <property type="term" value="P:polysaccharide biosynthetic process"/>
    <property type="evidence" value="ECO:0007669"/>
    <property type="project" value="InterPro"/>
</dbReference>
<keyword evidence="6" id="KW-1185">Reference proteome</keyword>
<keyword evidence="2" id="KW-0812">Transmembrane</keyword>
<comment type="subcellular location">
    <subcellularLocation>
        <location evidence="1">Membrane</location>
        <topology evidence="1">Multi-pass membrane protein</topology>
    </subcellularLocation>
</comment>
<evidence type="ECO:0000256" key="3">
    <source>
        <dbReference type="ARBA" id="ARBA00022989"/>
    </source>
</evidence>
<evidence type="ECO:0000256" key="4">
    <source>
        <dbReference type="ARBA" id="ARBA00023136"/>
    </source>
</evidence>
<dbReference type="KEGG" id="pmad:BAY61_09085"/>
<organism evidence="5 6">
    <name type="scientific">Prauserella marina</name>
    <dbReference type="NCBI Taxonomy" id="530584"/>
    <lineage>
        <taxon>Bacteria</taxon>
        <taxon>Bacillati</taxon>
        <taxon>Actinomycetota</taxon>
        <taxon>Actinomycetes</taxon>
        <taxon>Pseudonocardiales</taxon>
        <taxon>Pseudonocardiaceae</taxon>
        <taxon>Prauserella</taxon>
    </lineage>
</organism>
<dbReference type="GO" id="GO:0016020">
    <property type="term" value="C:membrane"/>
    <property type="evidence" value="ECO:0007669"/>
    <property type="project" value="UniProtKB-SubCell"/>
</dbReference>
<evidence type="ECO:0000313" key="6">
    <source>
        <dbReference type="Proteomes" id="UP000199494"/>
    </source>
</evidence>
<keyword evidence="3" id="KW-1133">Transmembrane helix</keyword>
<dbReference type="Pfam" id="PF04138">
    <property type="entry name" value="GtrA_DPMS_TM"/>
    <property type="match status" value="1"/>
</dbReference>
<name>A0A222VMF2_9PSEU</name>
<evidence type="ECO:0000256" key="1">
    <source>
        <dbReference type="ARBA" id="ARBA00004141"/>
    </source>
</evidence>
<dbReference type="EMBL" id="FMZE01000001">
    <property type="protein sequence ID" value="SDC03933.1"/>
    <property type="molecule type" value="Genomic_DNA"/>
</dbReference>
<dbReference type="AlphaFoldDB" id="A0A222VMF2"/>
<dbReference type="STRING" id="530584.SAMN05421630_101178"/>